<evidence type="ECO:0000313" key="3">
    <source>
        <dbReference type="Proteomes" id="UP001189624"/>
    </source>
</evidence>
<dbReference type="Gene3D" id="2.130.10.30">
    <property type="entry name" value="Regulator of chromosome condensation 1/beta-lactamase-inhibitor protein II"/>
    <property type="match status" value="1"/>
</dbReference>
<evidence type="ECO:0000256" key="1">
    <source>
        <dbReference type="SAM" id="MobiDB-lite"/>
    </source>
</evidence>
<dbReference type="Proteomes" id="UP001189624">
    <property type="component" value="Chromosome 2"/>
</dbReference>
<feature type="compositionally biased region" description="Low complexity" evidence="1">
    <location>
        <begin position="98"/>
        <end position="112"/>
    </location>
</feature>
<evidence type="ECO:0000313" key="2">
    <source>
        <dbReference type="EMBL" id="CAJ1932899.1"/>
    </source>
</evidence>
<gene>
    <name evidence="2" type="ORF">AYBTSS11_LOCUS6050</name>
</gene>
<dbReference type="Gramene" id="rna-AYBTSS11_LOCUS6050">
    <property type="protein sequence ID" value="CAJ1932899.1"/>
    <property type="gene ID" value="gene-AYBTSS11_LOCUS6050"/>
</dbReference>
<accession>A0AA86RZ61</accession>
<feature type="region of interest" description="Disordered" evidence="1">
    <location>
        <begin position="96"/>
        <end position="127"/>
    </location>
</feature>
<dbReference type="SUPFAM" id="SSF50985">
    <property type="entry name" value="RCC1/BLIP-II"/>
    <property type="match status" value="1"/>
</dbReference>
<name>A0AA86RZ61_9FABA</name>
<proteinExistence type="predicted"/>
<dbReference type="AlphaFoldDB" id="A0AA86RZ61"/>
<keyword evidence="3" id="KW-1185">Reference proteome</keyword>
<protein>
    <submittedName>
        <fullName evidence="2">Uncharacterized protein</fullName>
    </submittedName>
</protein>
<dbReference type="EMBL" id="OY731399">
    <property type="protein sequence ID" value="CAJ1932899.1"/>
    <property type="molecule type" value="Genomic_DNA"/>
</dbReference>
<dbReference type="InterPro" id="IPR009091">
    <property type="entry name" value="RCC1/BLIP-II"/>
</dbReference>
<sequence>MSMVMCLGDGSQGAVASPVGVEFHAYELTPLSTLSSNIVSIHAEHYHSLTLTSHFCVGNSKRDQLGLGHNIIEALVPTKTHSAKAYSVRMRSCWERMGSSTPGSPASTTAGPNRTQKKNLILAQKKR</sequence>
<reference evidence="2" key="1">
    <citation type="submission" date="2023-10" db="EMBL/GenBank/DDBJ databases">
        <authorList>
            <person name="Domelevo Entfellner J.-B."/>
        </authorList>
    </citation>
    <scope>NUCLEOTIDE SEQUENCE</scope>
</reference>
<organism evidence="2 3">
    <name type="scientific">Sphenostylis stenocarpa</name>
    <dbReference type="NCBI Taxonomy" id="92480"/>
    <lineage>
        <taxon>Eukaryota</taxon>
        <taxon>Viridiplantae</taxon>
        <taxon>Streptophyta</taxon>
        <taxon>Embryophyta</taxon>
        <taxon>Tracheophyta</taxon>
        <taxon>Spermatophyta</taxon>
        <taxon>Magnoliopsida</taxon>
        <taxon>eudicotyledons</taxon>
        <taxon>Gunneridae</taxon>
        <taxon>Pentapetalae</taxon>
        <taxon>rosids</taxon>
        <taxon>fabids</taxon>
        <taxon>Fabales</taxon>
        <taxon>Fabaceae</taxon>
        <taxon>Papilionoideae</taxon>
        <taxon>50 kb inversion clade</taxon>
        <taxon>NPAAA clade</taxon>
        <taxon>indigoferoid/millettioid clade</taxon>
        <taxon>Phaseoleae</taxon>
        <taxon>Sphenostylis</taxon>
    </lineage>
</organism>